<gene>
    <name evidence="2" type="ORF">JF887_12220</name>
</gene>
<dbReference type="InterPro" id="IPR007374">
    <property type="entry name" value="ASCH_domain"/>
</dbReference>
<proteinExistence type="predicted"/>
<dbReference type="PANTHER" id="PTHR39203">
    <property type="entry name" value="CYTOPLASMIC PROTEIN-RELATED"/>
    <property type="match status" value="1"/>
</dbReference>
<name>A0A934NJV7_9BACT</name>
<accession>A0A934NJV7</accession>
<evidence type="ECO:0000313" key="3">
    <source>
        <dbReference type="Proteomes" id="UP000614410"/>
    </source>
</evidence>
<dbReference type="EMBL" id="JAEKNN010000058">
    <property type="protein sequence ID" value="MBJ7610179.1"/>
    <property type="molecule type" value="Genomic_DNA"/>
</dbReference>
<dbReference type="Pfam" id="PF04266">
    <property type="entry name" value="ASCH"/>
    <property type="match status" value="1"/>
</dbReference>
<sequence length="129" mass="14416">MPRRSPPVRPYELGAPRSELRKKLVAAVLRGEKTATASLRSEYEPFTAEPLPRAREWFFLAGYSGEPLGTIEVIDVKVVALNDVDLQFAIDEGEGYTTVADWRAAGLQYWSADRATGDTLVVCERFRLV</sequence>
<evidence type="ECO:0000313" key="2">
    <source>
        <dbReference type="EMBL" id="MBJ7610179.1"/>
    </source>
</evidence>
<feature type="domain" description="ASCH" evidence="1">
    <location>
        <begin position="11"/>
        <end position="129"/>
    </location>
</feature>
<evidence type="ECO:0000259" key="1">
    <source>
        <dbReference type="SMART" id="SM01022"/>
    </source>
</evidence>
<reference evidence="2 3" key="1">
    <citation type="submission" date="2020-10" db="EMBL/GenBank/DDBJ databases">
        <title>Ca. Dormibacterota MAGs.</title>
        <authorList>
            <person name="Montgomery K."/>
        </authorList>
    </citation>
    <scope>NUCLEOTIDE SEQUENCE [LARGE SCALE GENOMIC DNA]</scope>
    <source>
        <strain evidence="2">Mitchell_Peninsula_5</strain>
    </source>
</reference>
<dbReference type="SUPFAM" id="SSF88697">
    <property type="entry name" value="PUA domain-like"/>
    <property type="match status" value="1"/>
</dbReference>
<dbReference type="InterPro" id="IPR015947">
    <property type="entry name" value="PUA-like_sf"/>
</dbReference>
<protein>
    <submittedName>
        <fullName evidence="2">ASCH domain-containing protein</fullName>
    </submittedName>
</protein>
<dbReference type="SMART" id="SM01022">
    <property type="entry name" value="ASCH"/>
    <property type="match status" value="1"/>
</dbReference>
<organism evidence="2 3">
    <name type="scientific">Candidatus Amunia macphersoniae</name>
    <dbReference type="NCBI Taxonomy" id="3127014"/>
    <lineage>
        <taxon>Bacteria</taxon>
        <taxon>Bacillati</taxon>
        <taxon>Candidatus Dormiibacterota</taxon>
        <taxon>Candidatus Dormibacteria</taxon>
        <taxon>Candidatus Aeolococcales</taxon>
        <taxon>Candidatus Aeolococcaceae</taxon>
        <taxon>Candidatus Amunia</taxon>
    </lineage>
</organism>
<comment type="caution">
    <text evidence="2">The sequence shown here is derived from an EMBL/GenBank/DDBJ whole genome shotgun (WGS) entry which is preliminary data.</text>
</comment>
<dbReference type="InterPro" id="IPR009326">
    <property type="entry name" value="DUF984"/>
</dbReference>
<dbReference type="Proteomes" id="UP000614410">
    <property type="component" value="Unassembled WGS sequence"/>
</dbReference>
<dbReference type="PANTHER" id="PTHR39203:SF1">
    <property type="entry name" value="CYTOPLASMIC PROTEIN"/>
    <property type="match status" value="1"/>
</dbReference>
<dbReference type="AlphaFoldDB" id="A0A934NJV7"/>
<dbReference type="Gene3D" id="3.10.400.10">
    <property type="entry name" value="Sulfate adenylyltransferase"/>
    <property type="match status" value="1"/>
</dbReference>